<dbReference type="RefSeq" id="XP_006824261.1">
    <property type="nucleotide sequence ID" value="XM_006824198.1"/>
</dbReference>
<reference evidence="8" key="1">
    <citation type="submission" date="2025-08" db="UniProtKB">
        <authorList>
            <consortium name="RefSeq"/>
        </authorList>
    </citation>
    <scope>IDENTIFICATION</scope>
    <source>
        <tissue evidence="8">Testes</tissue>
    </source>
</reference>
<keyword evidence="7" id="KW-1185">Reference proteome</keyword>
<dbReference type="GeneID" id="100374348"/>
<keyword evidence="2" id="KW-0547">Nucleotide-binding</keyword>
<evidence type="ECO:0000256" key="1">
    <source>
        <dbReference type="ARBA" id="ARBA00022679"/>
    </source>
</evidence>
<dbReference type="PANTHER" id="PTHR43289:SF14">
    <property type="entry name" value="LYMPHOKINE-ACTIVATED KILLER T-CELL-ORIGINATED PROTEIN KINASE"/>
    <property type="match status" value="1"/>
</dbReference>
<dbReference type="Gene3D" id="3.30.200.20">
    <property type="entry name" value="Phosphorylase Kinase, domain 1"/>
    <property type="match status" value="1"/>
</dbReference>
<evidence type="ECO:0000256" key="2">
    <source>
        <dbReference type="ARBA" id="ARBA00022741"/>
    </source>
</evidence>
<gene>
    <name evidence="8" type="primary">LOC100374348</name>
</gene>
<evidence type="ECO:0000256" key="3">
    <source>
        <dbReference type="ARBA" id="ARBA00022777"/>
    </source>
</evidence>
<dbReference type="SUPFAM" id="SSF56112">
    <property type="entry name" value="Protein kinase-like (PK-like)"/>
    <property type="match status" value="1"/>
</dbReference>
<feature type="domain" description="Protein kinase" evidence="6">
    <location>
        <begin position="36"/>
        <end position="330"/>
    </location>
</feature>
<protein>
    <submittedName>
        <fullName evidence="8">Lymphokine-activated killer T-cell-originated protein kinase homolog</fullName>
    </submittedName>
</protein>
<dbReference type="PROSITE" id="PS50011">
    <property type="entry name" value="PROTEIN_KINASE_DOM"/>
    <property type="match status" value="1"/>
</dbReference>
<dbReference type="PANTHER" id="PTHR43289">
    <property type="entry name" value="MITOGEN-ACTIVATED PROTEIN KINASE KINASE KINASE 20-RELATED"/>
    <property type="match status" value="1"/>
</dbReference>
<name>A0ABM0MW70_SACKO</name>
<accession>A0ABM0MW70</accession>
<feature type="region of interest" description="Disordered" evidence="5">
    <location>
        <begin position="1"/>
        <end position="28"/>
    </location>
</feature>
<evidence type="ECO:0000313" key="8">
    <source>
        <dbReference type="RefSeq" id="XP_006824261.1"/>
    </source>
</evidence>
<evidence type="ECO:0000256" key="5">
    <source>
        <dbReference type="SAM" id="MobiDB-lite"/>
    </source>
</evidence>
<dbReference type="GO" id="GO:0016301">
    <property type="term" value="F:kinase activity"/>
    <property type="evidence" value="ECO:0007669"/>
    <property type="project" value="UniProtKB-KW"/>
</dbReference>
<dbReference type="Pfam" id="PF00069">
    <property type="entry name" value="Pkinase"/>
    <property type="match status" value="1"/>
</dbReference>
<evidence type="ECO:0000256" key="4">
    <source>
        <dbReference type="ARBA" id="ARBA00022840"/>
    </source>
</evidence>
<keyword evidence="4" id="KW-0067">ATP-binding</keyword>
<dbReference type="SMART" id="SM00220">
    <property type="entry name" value="S_TKc"/>
    <property type="match status" value="1"/>
</dbReference>
<proteinExistence type="predicted"/>
<dbReference type="Proteomes" id="UP000694865">
    <property type="component" value="Unplaced"/>
</dbReference>
<evidence type="ECO:0000313" key="7">
    <source>
        <dbReference type="Proteomes" id="UP000694865"/>
    </source>
</evidence>
<keyword evidence="1" id="KW-0808">Transferase</keyword>
<dbReference type="InterPro" id="IPR008271">
    <property type="entry name" value="Ser/Thr_kinase_AS"/>
</dbReference>
<dbReference type="InterPro" id="IPR000719">
    <property type="entry name" value="Prot_kinase_dom"/>
</dbReference>
<dbReference type="InterPro" id="IPR011009">
    <property type="entry name" value="Kinase-like_dom_sf"/>
</dbReference>
<organism evidence="7 8">
    <name type="scientific">Saccoglossus kowalevskii</name>
    <name type="common">Acorn worm</name>
    <dbReference type="NCBI Taxonomy" id="10224"/>
    <lineage>
        <taxon>Eukaryota</taxon>
        <taxon>Metazoa</taxon>
        <taxon>Hemichordata</taxon>
        <taxon>Enteropneusta</taxon>
        <taxon>Harrimaniidae</taxon>
        <taxon>Saccoglossus</taxon>
    </lineage>
</organism>
<dbReference type="Gene3D" id="1.10.510.10">
    <property type="entry name" value="Transferase(Phosphotransferase) domain 1"/>
    <property type="match status" value="1"/>
</dbReference>
<evidence type="ECO:0000259" key="6">
    <source>
        <dbReference type="PROSITE" id="PS50011"/>
    </source>
</evidence>
<sequence>MDIRSPLSPHNFATPTQPSKYRRVSGRSSQLSIPASPFMKKLGYGTGVMVYLYERSPAPSGYRSPWAIKKVNSKTKHLSRDMECRLKKEANILKELNHVNIVGFRGLGQTPDGSFCLSMENGEKSLRDLIDEREEFGDGAFAAREIYQVAVSVAEGLNYLHNEKKLLHGDLKSANVLITGDFESIKICDFGVALALKDDLSGLKRKSDFYIGSEPWKCKEAINGDEITDKADMYAYGLIIWEMMTLSVPHTDLLDYSTNDDSQDSSYNEDLFNEALGSRPPLPDEEKLLKEPNYQPLIQLFHTCTEENPKKRPSVSQALEALKSLQMNYI</sequence>
<dbReference type="PROSITE" id="PS00108">
    <property type="entry name" value="PROTEIN_KINASE_ST"/>
    <property type="match status" value="1"/>
</dbReference>
<keyword evidence="3 8" id="KW-0418">Kinase</keyword>